<reference evidence="2 3" key="1">
    <citation type="submission" date="2019-12" db="EMBL/GenBank/DDBJ databases">
        <authorList>
            <person name="Alioto T."/>
            <person name="Alioto T."/>
            <person name="Gomez Garrido J."/>
        </authorList>
    </citation>
    <scope>NUCLEOTIDE SEQUENCE [LARGE SCALE GENOMIC DNA]</scope>
</reference>
<dbReference type="Gramene" id="OE9A044915T1">
    <property type="protein sequence ID" value="OE9A044915C1"/>
    <property type="gene ID" value="OE9A044915"/>
</dbReference>
<feature type="transmembrane region" description="Helical" evidence="1">
    <location>
        <begin position="270"/>
        <end position="296"/>
    </location>
</feature>
<proteinExistence type="predicted"/>
<dbReference type="Proteomes" id="UP000594638">
    <property type="component" value="Unassembled WGS sequence"/>
</dbReference>
<evidence type="ECO:0000313" key="2">
    <source>
        <dbReference type="EMBL" id="CAA3029111.1"/>
    </source>
</evidence>
<feature type="transmembrane region" description="Helical" evidence="1">
    <location>
        <begin position="317"/>
        <end position="338"/>
    </location>
</feature>
<gene>
    <name evidence="2" type="ORF">OLEA9_A044915</name>
</gene>
<keyword evidence="1" id="KW-0472">Membrane</keyword>
<feature type="transmembrane region" description="Helical" evidence="1">
    <location>
        <begin position="21"/>
        <end position="41"/>
    </location>
</feature>
<sequence>MIRRPPPINHRTITQILRRTTTIFYTHLFTFLLLSLLVFLARRLLEEHYDALITGNDTSIETLLSRFSIHHHRYRNSFTILHNDFYSDIPDFSRTHNLNDPHQSRNSGFSGPQFKFPDGSIFNLENFIKGEDEVIISVEKSSGWRDFNMLKAFVHACFVYALAVFTVVVFFSWAHRVVLIQVAYHLLGIHRPWLGILFDAAGHGRTHPHVQFSFMNLRLRTRQALFVTFGLNWYKIQNLYVVLAVFLRAMYVPIVNLVQDPEWDTVAFIMFWFVIDWNVGLIFSVGSWVLFFSNAGNIQEIVNESQELLLMLQKPALAIRILEAIICGPMGRLVLWWILGGNSYYSLGFQCVMEVYFMVAWLVYLFSVMDRIGMTVGRNQLNAILADV</sequence>
<dbReference type="OrthoDB" id="1295726at2759"/>
<accession>A0A8S0VG84</accession>
<protein>
    <submittedName>
        <fullName evidence="2">Uncharacterized protein</fullName>
    </submittedName>
</protein>
<comment type="caution">
    <text evidence="2">The sequence shown here is derived from an EMBL/GenBank/DDBJ whole genome shotgun (WGS) entry which is preliminary data.</text>
</comment>
<dbReference type="PANTHER" id="PTHR36353:SF1">
    <property type="entry name" value="TRANSMEMBRANE PROTEIN"/>
    <property type="match status" value="1"/>
</dbReference>
<dbReference type="EMBL" id="CACTIH010009289">
    <property type="protein sequence ID" value="CAA3029111.1"/>
    <property type="molecule type" value="Genomic_DNA"/>
</dbReference>
<dbReference type="PANTHER" id="PTHR36353">
    <property type="entry name" value="TRANSMEMBRANE PROTEIN"/>
    <property type="match status" value="1"/>
</dbReference>
<feature type="transmembrane region" description="Helical" evidence="1">
    <location>
        <begin position="344"/>
        <end position="366"/>
    </location>
</feature>
<dbReference type="InterPro" id="IPR056715">
    <property type="entry name" value="DUF7813"/>
</dbReference>
<dbReference type="Pfam" id="PF25105">
    <property type="entry name" value="DUF7813"/>
    <property type="match status" value="2"/>
</dbReference>
<keyword evidence="1" id="KW-1133">Transmembrane helix</keyword>
<evidence type="ECO:0000256" key="1">
    <source>
        <dbReference type="SAM" id="Phobius"/>
    </source>
</evidence>
<dbReference type="AlphaFoldDB" id="A0A8S0VG84"/>
<keyword evidence="1" id="KW-0812">Transmembrane</keyword>
<evidence type="ECO:0000313" key="3">
    <source>
        <dbReference type="Proteomes" id="UP000594638"/>
    </source>
</evidence>
<keyword evidence="3" id="KW-1185">Reference proteome</keyword>
<name>A0A8S0VG84_OLEEU</name>
<organism evidence="2 3">
    <name type="scientific">Olea europaea subsp. europaea</name>
    <dbReference type="NCBI Taxonomy" id="158383"/>
    <lineage>
        <taxon>Eukaryota</taxon>
        <taxon>Viridiplantae</taxon>
        <taxon>Streptophyta</taxon>
        <taxon>Embryophyta</taxon>
        <taxon>Tracheophyta</taxon>
        <taxon>Spermatophyta</taxon>
        <taxon>Magnoliopsida</taxon>
        <taxon>eudicotyledons</taxon>
        <taxon>Gunneridae</taxon>
        <taxon>Pentapetalae</taxon>
        <taxon>asterids</taxon>
        <taxon>lamiids</taxon>
        <taxon>Lamiales</taxon>
        <taxon>Oleaceae</taxon>
        <taxon>Oleeae</taxon>
        <taxon>Olea</taxon>
    </lineage>
</organism>
<feature type="transmembrane region" description="Helical" evidence="1">
    <location>
        <begin position="152"/>
        <end position="174"/>
    </location>
</feature>